<evidence type="ECO:0000256" key="9">
    <source>
        <dbReference type="ARBA" id="ARBA00022840"/>
    </source>
</evidence>
<comment type="caution">
    <text evidence="13">The sequence shown here is derived from an EMBL/GenBank/DDBJ whole genome shotgun (WGS) entry which is preliminary data.</text>
</comment>
<keyword evidence="7" id="KW-0548">Nucleotidyltransferase</keyword>
<evidence type="ECO:0000259" key="12">
    <source>
        <dbReference type="PROSITE" id="PS51163"/>
    </source>
</evidence>
<dbReference type="Proteomes" id="UP000220509">
    <property type="component" value="Unassembled WGS sequence"/>
</dbReference>
<sequence length="196" mass="22281">MKPKDIIIFPTDTVYGMGAKLYDKKGLNYIYQIKKRPLNKSIVVLCSSLQQAKKLVQFSPQNLKLALHFWPGPLTFVLPTTSKYFSKTKEKTLGVRIPNHPLTLEILKKNGPLKTTSVNQSNHPPLNDYQTIFNIYHNKVALIYKNYHPILKISSTIVDLTTFQPVILRQGTITQEEISSQILKSLLPSKNCKLCA</sequence>
<dbReference type="PANTHER" id="PTHR17490:SF16">
    <property type="entry name" value="THREONYLCARBAMOYL-AMP SYNTHASE"/>
    <property type="match status" value="1"/>
</dbReference>
<dbReference type="InterPro" id="IPR017945">
    <property type="entry name" value="DHBP_synth_RibB-like_a/b_dom"/>
</dbReference>
<evidence type="ECO:0000256" key="6">
    <source>
        <dbReference type="ARBA" id="ARBA00022694"/>
    </source>
</evidence>
<accession>A0ABX4K1J0</accession>
<keyword evidence="6" id="KW-0819">tRNA processing</keyword>
<comment type="catalytic activity">
    <reaction evidence="11">
        <text>L-threonine + hydrogencarbonate + ATP = L-threonylcarbamoyladenylate + diphosphate + H2O</text>
        <dbReference type="Rhea" id="RHEA:36407"/>
        <dbReference type="ChEBI" id="CHEBI:15377"/>
        <dbReference type="ChEBI" id="CHEBI:17544"/>
        <dbReference type="ChEBI" id="CHEBI:30616"/>
        <dbReference type="ChEBI" id="CHEBI:33019"/>
        <dbReference type="ChEBI" id="CHEBI:57926"/>
        <dbReference type="ChEBI" id="CHEBI:73682"/>
        <dbReference type="EC" id="2.7.7.87"/>
    </reaction>
</comment>
<dbReference type="Gene3D" id="3.90.870.10">
    <property type="entry name" value="DHBP synthase"/>
    <property type="match status" value="1"/>
</dbReference>
<comment type="similarity">
    <text evidence="2">Belongs to the SUA5 family.</text>
</comment>
<evidence type="ECO:0000256" key="3">
    <source>
        <dbReference type="ARBA" id="ARBA00012584"/>
    </source>
</evidence>
<evidence type="ECO:0000313" key="14">
    <source>
        <dbReference type="Proteomes" id="UP000220509"/>
    </source>
</evidence>
<evidence type="ECO:0000256" key="2">
    <source>
        <dbReference type="ARBA" id="ARBA00007663"/>
    </source>
</evidence>
<name>A0ABX4K1J0_9MOLU</name>
<dbReference type="RefSeq" id="WP_011412293.1">
    <property type="nucleotide sequence ID" value="NZ_MAPF01000002.1"/>
</dbReference>
<evidence type="ECO:0000256" key="5">
    <source>
        <dbReference type="ARBA" id="ARBA00022679"/>
    </source>
</evidence>
<keyword evidence="4" id="KW-0963">Cytoplasm</keyword>
<dbReference type="InterPro" id="IPR050156">
    <property type="entry name" value="TC-AMP_synthase_SUA5"/>
</dbReference>
<evidence type="ECO:0000256" key="10">
    <source>
        <dbReference type="ARBA" id="ARBA00029774"/>
    </source>
</evidence>
<evidence type="ECO:0000313" key="13">
    <source>
        <dbReference type="EMBL" id="PEH36453.1"/>
    </source>
</evidence>
<dbReference type="Pfam" id="PF01300">
    <property type="entry name" value="Sua5_yciO_yrdC"/>
    <property type="match status" value="1"/>
</dbReference>
<dbReference type="NCBIfam" id="TIGR00057">
    <property type="entry name" value="L-threonylcarbamoyladenylate synthase"/>
    <property type="match status" value="1"/>
</dbReference>
<reference evidence="13" key="1">
    <citation type="submission" date="2017-05" db="EMBL/GenBank/DDBJ databases">
        <title>Genome sequence of Ca. P. asteris strain NJAY.</title>
        <authorList>
            <person name="Lee I.-M."/>
            <person name="Gundersen-Rindal D."/>
            <person name="Sparks M."/>
        </authorList>
    </citation>
    <scope>NUCLEOTIDE SEQUENCE [LARGE SCALE GENOMIC DNA]</scope>
    <source>
        <strain evidence="13">NJAY</strain>
    </source>
</reference>
<gene>
    <name evidence="13" type="ORF">BBA70_00045</name>
</gene>
<keyword evidence="5" id="KW-0808">Transferase</keyword>
<keyword evidence="9" id="KW-0067">ATP-binding</keyword>
<comment type="subcellular location">
    <subcellularLocation>
        <location evidence="1">Cytoplasm</location>
    </subcellularLocation>
</comment>
<dbReference type="PANTHER" id="PTHR17490">
    <property type="entry name" value="SUA5"/>
    <property type="match status" value="1"/>
</dbReference>
<protein>
    <recommendedName>
        <fullName evidence="10">L-threonylcarbamoyladenylate synthase</fullName>
        <ecNumber evidence="3">2.7.7.87</ecNumber>
    </recommendedName>
    <alternativeName>
        <fullName evidence="10">L-threonylcarbamoyladenylate synthase</fullName>
    </alternativeName>
</protein>
<dbReference type="PROSITE" id="PS51163">
    <property type="entry name" value="YRDC"/>
    <property type="match status" value="1"/>
</dbReference>
<evidence type="ECO:0000256" key="7">
    <source>
        <dbReference type="ARBA" id="ARBA00022695"/>
    </source>
</evidence>
<feature type="domain" description="YrdC-like" evidence="12">
    <location>
        <begin position="1"/>
        <end position="173"/>
    </location>
</feature>
<organism evidence="13 14">
    <name type="scientific">New Jersey aster yellows phytoplasma</name>
    <dbReference type="NCBI Taxonomy" id="270520"/>
    <lineage>
        <taxon>Bacteria</taxon>
        <taxon>Bacillati</taxon>
        <taxon>Mycoplasmatota</taxon>
        <taxon>Mollicutes</taxon>
        <taxon>Acholeplasmatales</taxon>
        <taxon>Acholeplasmataceae</taxon>
        <taxon>Candidatus Phytoplasma</taxon>
        <taxon>16SrI (Aster yellows group)</taxon>
    </lineage>
</organism>
<evidence type="ECO:0000256" key="11">
    <source>
        <dbReference type="ARBA" id="ARBA00048366"/>
    </source>
</evidence>
<evidence type="ECO:0000256" key="8">
    <source>
        <dbReference type="ARBA" id="ARBA00022741"/>
    </source>
</evidence>
<dbReference type="InterPro" id="IPR006070">
    <property type="entry name" value="Sua5-like_dom"/>
</dbReference>
<proteinExistence type="inferred from homology"/>
<evidence type="ECO:0000256" key="4">
    <source>
        <dbReference type="ARBA" id="ARBA00022490"/>
    </source>
</evidence>
<keyword evidence="14" id="KW-1185">Reference proteome</keyword>
<evidence type="ECO:0000256" key="1">
    <source>
        <dbReference type="ARBA" id="ARBA00004496"/>
    </source>
</evidence>
<dbReference type="SUPFAM" id="SSF55821">
    <property type="entry name" value="YrdC/RibB"/>
    <property type="match status" value="1"/>
</dbReference>
<dbReference type="EC" id="2.7.7.87" evidence="3"/>
<keyword evidence="8" id="KW-0547">Nucleotide-binding</keyword>
<dbReference type="EMBL" id="MAPF01000002">
    <property type="protein sequence ID" value="PEH36453.1"/>
    <property type="molecule type" value="Genomic_DNA"/>
</dbReference>